<reference evidence="2 3" key="1">
    <citation type="submission" date="2016-10" db="EMBL/GenBank/DDBJ databases">
        <authorList>
            <person name="de Groot N.N."/>
        </authorList>
    </citation>
    <scope>NUCLEOTIDE SEQUENCE [LARGE SCALE GENOMIC DNA]</scope>
    <source>
        <strain evidence="2 3">DSM 22489</strain>
    </source>
</reference>
<dbReference type="AlphaFoldDB" id="A0A1H6BPB6"/>
<dbReference type="PANTHER" id="PTHR38643:SF1">
    <property type="entry name" value="PURINE NUCLEOSIDE PERMEASE C285.05-RELATED"/>
    <property type="match status" value="1"/>
</dbReference>
<dbReference type="Proteomes" id="UP000236728">
    <property type="component" value="Unassembled WGS sequence"/>
</dbReference>
<dbReference type="PIRSF" id="PIRSF013171">
    <property type="entry name" value="Pur_nuclsid_perm"/>
    <property type="match status" value="1"/>
</dbReference>
<evidence type="ECO:0000256" key="1">
    <source>
        <dbReference type="SAM" id="SignalP"/>
    </source>
</evidence>
<name>A0A1H6BPB6_9BACT</name>
<dbReference type="GO" id="GO:0055085">
    <property type="term" value="P:transmembrane transport"/>
    <property type="evidence" value="ECO:0007669"/>
    <property type="project" value="InterPro"/>
</dbReference>
<dbReference type="EMBL" id="FNVA01000007">
    <property type="protein sequence ID" value="SEG62533.1"/>
    <property type="molecule type" value="Genomic_DNA"/>
</dbReference>
<feature type="signal peptide" evidence="1">
    <location>
        <begin position="1"/>
        <end position="24"/>
    </location>
</feature>
<accession>A0A1H6BPB6</accession>
<protein>
    <submittedName>
        <fullName evidence="2">Purine nucleoside permease</fullName>
    </submittedName>
</protein>
<organism evidence="2 3">
    <name type="scientific">Bryocella elongata</name>
    <dbReference type="NCBI Taxonomy" id="863522"/>
    <lineage>
        <taxon>Bacteria</taxon>
        <taxon>Pseudomonadati</taxon>
        <taxon>Acidobacteriota</taxon>
        <taxon>Terriglobia</taxon>
        <taxon>Terriglobales</taxon>
        <taxon>Acidobacteriaceae</taxon>
        <taxon>Bryocella</taxon>
    </lineage>
</organism>
<feature type="chain" id="PRO_5009293985" evidence="1">
    <location>
        <begin position="25"/>
        <end position="357"/>
    </location>
</feature>
<evidence type="ECO:0000313" key="3">
    <source>
        <dbReference type="Proteomes" id="UP000236728"/>
    </source>
</evidence>
<sequence length="357" mass="39637">MRLPSVRLAVLAAAAMLVAPYARAQQKPWPIRAVVIATFEVGKDTGDVPGEMQFWVEREHLDEVVDFPGGANLPPGQHALRTNKEHTMLGMLSGTTLVNATASMMALGLDPRFDLSHSYILINGIAGVDPKWGSIGSAAWARYVVGDVVREIDPREMPKDWPYGWFPTGATRPNPPSTDAPTWHRSNLYPMNVKLAEWAYAQTKDLNLGDDEKVKAFREQYVGFPNAQKPPFVGLGESFASDYYWHGAIMNQFAEDWTRMWTDGKGVFAMTEMEDSGFMGAIERLGPLHRVDAKRVMVLRTGSNFDMPRPGHEPVESLTAPYIGGKLALESAWLCGSTVLHKLMADWPKYYAQVPGE</sequence>
<dbReference type="RefSeq" id="WP_235011720.1">
    <property type="nucleotide sequence ID" value="NZ_FNVA01000007.1"/>
</dbReference>
<keyword evidence="1" id="KW-0732">Signal</keyword>
<keyword evidence="3" id="KW-1185">Reference proteome</keyword>
<dbReference type="InterPro" id="IPR009486">
    <property type="entry name" value="Pur_nuclsid_perm"/>
</dbReference>
<dbReference type="Pfam" id="PF06516">
    <property type="entry name" value="NUP"/>
    <property type="match status" value="1"/>
</dbReference>
<gene>
    <name evidence="2" type="ORF">SAMN05421819_3899</name>
</gene>
<dbReference type="PANTHER" id="PTHR38643">
    <property type="entry name" value="PURINE NUCLEOSIDE PERMEASE C285.05-RELATED"/>
    <property type="match status" value="1"/>
</dbReference>
<evidence type="ECO:0000313" key="2">
    <source>
        <dbReference type="EMBL" id="SEG62533.1"/>
    </source>
</evidence>
<proteinExistence type="predicted"/>